<dbReference type="Pfam" id="PF01255">
    <property type="entry name" value="Prenyltransf"/>
    <property type="match status" value="1"/>
</dbReference>
<dbReference type="GO" id="GO:0016094">
    <property type="term" value="P:polyprenol biosynthetic process"/>
    <property type="evidence" value="ECO:0007669"/>
    <property type="project" value="TreeGrafter"/>
</dbReference>
<feature type="binding site" evidence="2">
    <location>
        <begin position="190"/>
        <end position="192"/>
    </location>
    <ligand>
        <name>substrate</name>
    </ligand>
</feature>
<dbReference type="PANTHER" id="PTHR10291">
    <property type="entry name" value="DEHYDRODOLICHYL DIPHOSPHATE SYNTHASE FAMILY MEMBER"/>
    <property type="match status" value="1"/>
</dbReference>
<feature type="binding site" evidence="2">
    <location>
        <position position="30"/>
    </location>
    <ligand>
        <name>substrate</name>
    </ligand>
</feature>
<dbReference type="PANTHER" id="PTHR10291:SF0">
    <property type="entry name" value="DEHYDRODOLICHYL DIPHOSPHATE SYNTHASE 2"/>
    <property type="match status" value="1"/>
</dbReference>
<proteinExistence type="inferred from homology"/>
<gene>
    <name evidence="3" type="ORF">C0187_04400</name>
</gene>
<dbReference type="InterPro" id="IPR001441">
    <property type="entry name" value="UPP_synth-like"/>
</dbReference>
<feature type="active site" description="Proton acceptor" evidence="2">
    <location>
        <position position="65"/>
    </location>
</feature>
<dbReference type="PROSITE" id="PS01066">
    <property type="entry name" value="UPP_SYNTHASE"/>
    <property type="match status" value="1"/>
</dbReference>
<accession>A0A2J6WLQ3</accession>
<reference evidence="3 4" key="1">
    <citation type="submission" date="2018-01" db="EMBL/GenBank/DDBJ databases">
        <title>Metagenomic assembled genomes from two thermal pools in the Uzon Caldera, Kamchatka, Russia.</title>
        <authorList>
            <person name="Wilkins L."/>
            <person name="Ettinger C."/>
        </authorList>
    </citation>
    <scope>NUCLEOTIDE SEQUENCE [LARGE SCALE GENOMIC DNA]</scope>
    <source>
        <strain evidence="3">ZAV-05</strain>
    </source>
</reference>
<evidence type="ECO:0000256" key="1">
    <source>
        <dbReference type="ARBA" id="ARBA00022679"/>
    </source>
</evidence>
<comment type="subunit">
    <text evidence="2">Homodimer.</text>
</comment>
<feature type="binding site" evidence="2">
    <location>
        <position position="68"/>
    </location>
    <ligand>
        <name>substrate</name>
    </ligand>
</feature>
<evidence type="ECO:0000313" key="3">
    <source>
        <dbReference type="EMBL" id="PMP71290.1"/>
    </source>
</evidence>
<dbReference type="InterPro" id="IPR036424">
    <property type="entry name" value="UPP_synth-like_sf"/>
</dbReference>
<dbReference type="GO" id="GO:0000287">
    <property type="term" value="F:magnesium ion binding"/>
    <property type="evidence" value="ECO:0007669"/>
    <property type="project" value="UniProtKB-UniRule"/>
</dbReference>
<feature type="binding site" evidence="2">
    <location>
        <position position="184"/>
    </location>
    <ligand>
        <name>substrate</name>
    </ligand>
</feature>
<evidence type="ECO:0000313" key="4">
    <source>
        <dbReference type="Proteomes" id="UP000242881"/>
    </source>
</evidence>
<dbReference type="SUPFAM" id="SSF64005">
    <property type="entry name" value="Undecaprenyl diphosphate synthase"/>
    <property type="match status" value="1"/>
</dbReference>
<sequence>MVKKPLKIPLHVGIIMDGNGRWAKKHLLPRVMGHREGVKTVKRIVEHAANMGIEYLSLFAFSTENWFRPKEEVSTLMGLLDDYLDSEMKNIVEKGISLRVSGDISKLREATKSKLIDIIEASKDNRRMVLNLALNYGGRDELSRAASNLARDFASGKIAESELELLFKNYLYNPDIPDIDLLIRTSGEIRVSNFMLWRLAYSELYFTNVLWPDFSEKDFDEAIADYNRRIRRFGKTDEQILNK</sequence>
<comment type="similarity">
    <text evidence="2">Belongs to the UPP synthase family.</text>
</comment>
<dbReference type="NCBIfam" id="TIGR00055">
    <property type="entry name" value="uppS"/>
    <property type="match status" value="1"/>
</dbReference>
<name>A0A2J6WLQ3_9BACT</name>
<dbReference type="HAMAP" id="MF_01139">
    <property type="entry name" value="ISPT"/>
    <property type="match status" value="1"/>
</dbReference>
<feature type="binding site" evidence="2">
    <location>
        <begin position="62"/>
        <end position="64"/>
    </location>
    <ligand>
        <name>substrate</name>
    </ligand>
</feature>
<dbReference type="AlphaFoldDB" id="A0A2J6WLQ3"/>
<feature type="binding site" evidence="2">
    <location>
        <position position="34"/>
    </location>
    <ligand>
        <name>substrate</name>
    </ligand>
</feature>
<comment type="caution">
    <text evidence="3">The sequence shown here is derived from an EMBL/GenBank/DDBJ whole genome shotgun (WGS) entry which is preliminary data.</text>
</comment>
<dbReference type="GO" id="GO:0045547">
    <property type="term" value="F:ditrans,polycis-polyprenyl diphosphate synthase [(2E,6E)-farnesyl diphosphate specific] activity"/>
    <property type="evidence" value="ECO:0007669"/>
    <property type="project" value="TreeGrafter"/>
</dbReference>
<comment type="function">
    <text evidence="2">Catalyzes the condensation of isopentenyl diphosphate (IPP) with allylic pyrophosphates generating different type of terpenoids.</text>
</comment>
<keyword evidence="2" id="KW-0460">Magnesium</keyword>
<dbReference type="NCBIfam" id="NF011405">
    <property type="entry name" value="PRK14830.1"/>
    <property type="match status" value="1"/>
</dbReference>
<feature type="binding site" evidence="2">
    <location>
        <begin position="18"/>
        <end position="21"/>
    </location>
    <ligand>
        <name>substrate</name>
    </ligand>
</feature>
<feature type="binding site" evidence="2">
    <location>
        <position position="203"/>
    </location>
    <ligand>
        <name>Mg(2+)</name>
        <dbReference type="ChEBI" id="CHEBI:18420"/>
    </ligand>
</feature>
<protein>
    <recommendedName>
        <fullName evidence="2">Isoprenyl transferase</fullName>
        <ecNumber evidence="2">2.5.1.-</ecNumber>
    </recommendedName>
</protein>
<feature type="binding site" evidence="2">
    <location>
        <position position="66"/>
    </location>
    <ligand>
        <name>substrate</name>
    </ligand>
</feature>
<dbReference type="CDD" id="cd00475">
    <property type="entry name" value="Cis_IPPS"/>
    <property type="match status" value="1"/>
</dbReference>
<keyword evidence="1 2" id="KW-0808">Transferase</keyword>
<feature type="binding site" evidence="2">
    <location>
        <position position="17"/>
    </location>
    <ligand>
        <name>Mg(2+)</name>
        <dbReference type="ChEBI" id="CHEBI:18420"/>
    </ligand>
</feature>
<evidence type="ECO:0000256" key="2">
    <source>
        <dbReference type="HAMAP-Rule" id="MF_01139"/>
    </source>
</evidence>
<feature type="binding site" evidence="2">
    <location>
        <position position="22"/>
    </location>
    <ligand>
        <name>substrate</name>
    </ligand>
</feature>
<comment type="cofactor">
    <cofactor evidence="2">
        <name>Mg(2+)</name>
        <dbReference type="ChEBI" id="CHEBI:18420"/>
    </cofactor>
    <text evidence="2">Binds 2 magnesium ions per subunit.</text>
</comment>
<dbReference type="EMBL" id="PNIN01000044">
    <property type="protein sequence ID" value="PMP71290.1"/>
    <property type="molecule type" value="Genomic_DNA"/>
</dbReference>
<dbReference type="FunFam" id="3.40.1180.10:FF:000001">
    <property type="entry name" value="(2E,6E)-farnesyl-diphosphate-specific ditrans,polycis-undecaprenyl-diphosphate synthase"/>
    <property type="match status" value="1"/>
</dbReference>
<dbReference type="EC" id="2.5.1.-" evidence="2"/>
<dbReference type="Gene3D" id="3.40.1180.10">
    <property type="entry name" value="Decaprenyl diphosphate synthase-like"/>
    <property type="match status" value="1"/>
</dbReference>
<dbReference type="InterPro" id="IPR018520">
    <property type="entry name" value="UPP_synth-like_CS"/>
</dbReference>
<dbReference type="Proteomes" id="UP000242881">
    <property type="component" value="Unassembled WGS sequence"/>
</dbReference>
<organism evidence="3 4">
    <name type="scientific">Calditerrivibrio nitroreducens</name>
    <dbReference type="NCBI Taxonomy" id="477976"/>
    <lineage>
        <taxon>Bacteria</taxon>
        <taxon>Pseudomonadati</taxon>
        <taxon>Deferribacterota</taxon>
        <taxon>Deferribacteres</taxon>
        <taxon>Deferribacterales</taxon>
        <taxon>Calditerrivibrionaceae</taxon>
    </lineage>
</organism>
<keyword evidence="2" id="KW-0479">Metal-binding</keyword>
<feature type="active site" evidence="2">
    <location>
        <position position="17"/>
    </location>
</feature>